<dbReference type="SUPFAM" id="SSF46785">
    <property type="entry name" value="Winged helix' DNA-binding domain"/>
    <property type="match status" value="1"/>
</dbReference>
<dbReference type="InterPro" id="IPR001845">
    <property type="entry name" value="HTH_ArsR_DNA-bd_dom"/>
</dbReference>
<evidence type="ECO:0000256" key="2">
    <source>
        <dbReference type="ARBA" id="ARBA00023125"/>
    </source>
</evidence>
<gene>
    <name evidence="5" type="ORF">Q4528_00030</name>
</gene>
<keyword evidence="3" id="KW-0804">Transcription</keyword>
<keyword evidence="6" id="KW-1185">Reference proteome</keyword>
<dbReference type="PANTHER" id="PTHR42756:SF1">
    <property type="entry name" value="TRANSCRIPTIONAL REPRESSOR OF EMRAB OPERON"/>
    <property type="match status" value="1"/>
</dbReference>
<evidence type="ECO:0000313" key="6">
    <source>
        <dbReference type="Proteomes" id="UP001170310"/>
    </source>
</evidence>
<evidence type="ECO:0000313" key="5">
    <source>
        <dbReference type="EMBL" id="MDO6572539.1"/>
    </source>
</evidence>
<dbReference type="InterPro" id="IPR036390">
    <property type="entry name" value="WH_DNA-bd_sf"/>
</dbReference>
<evidence type="ECO:0000256" key="3">
    <source>
        <dbReference type="ARBA" id="ARBA00023163"/>
    </source>
</evidence>
<evidence type="ECO:0000259" key="4">
    <source>
        <dbReference type="PROSITE" id="PS50995"/>
    </source>
</evidence>
<dbReference type="PANTHER" id="PTHR42756">
    <property type="entry name" value="TRANSCRIPTIONAL REGULATOR, MARR"/>
    <property type="match status" value="1"/>
</dbReference>
<reference evidence="5" key="1">
    <citation type="submission" date="2023-07" db="EMBL/GenBank/DDBJ databases">
        <title>Genome content predicts the carbon catabolic preferences of heterotrophic bacteria.</title>
        <authorList>
            <person name="Gralka M."/>
        </authorList>
    </citation>
    <scope>NUCLEOTIDE SEQUENCE</scope>
    <source>
        <strain evidence="5">E2R20</strain>
    </source>
</reference>
<dbReference type="PROSITE" id="PS50995">
    <property type="entry name" value="HTH_MARR_2"/>
    <property type="match status" value="1"/>
</dbReference>
<keyword evidence="2" id="KW-0238">DNA-binding</keyword>
<dbReference type="CDD" id="cd00090">
    <property type="entry name" value="HTH_ARSR"/>
    <property type="match status" value="1"/>
</dbReference>
<organism evidence="5 6">
    <name type="scientific">Staphylococcus pasteuri_A</name>
    <dbReference type="NCBI Taxonomy" id="3062664"/>
    <lineage>
        <taxon>Bacteria</taxon>
        <taxon>Bacillati</taxon>
        <taxon>Bacillota</taxon>
        <taxon>Bacilli</taxon>
        <taxon>Bacillales</taxon>
        <taxon>Staphylococcaceae</taxon>
        <taxon>Staphylococcus</taxon>
    </lineage>
</organism>
<dbReference type="AlphaFoldDB" id="A0AAW7YK30"/>
<dbReference type="GO" id="GO:0003700">
    <property type="term" value="F:DNA-binding transcription factor activity"/>
    <property type="evidence" value="ECO:0007669"/>
    <property type="project" value="InterPro"/>
</dbReference>
<feature type="domain" description="HTH marR-type" evidence="4">
    <location>
        <begin position="1"/>
        <end position="107"/>
    </location>
</feature>
<keyword evidence="1" id="KW-0805">Transcription regulation</keyword>
<proteinExistence type="predicted"/>
<dbReference type="Pfam" id="PF01022">
    <property type="entry name" value="HTH_5"/>
    <property type="match status" value="1"/>
</dbReference>
<sequence length="117" mass="13236">MSLEQSNVLTMLSNESMTISQITEKQGVNKAAVSRRISKLLDAGLVILEKPNANIDQRLKFITLSDNGKSYIKERKALINSIAHDFTNDFSTEDLEQVRHVLDIINHRMTNYSSKLS</sequence>
<dbReference type="Gene3D" id="1.10.10.10">
    <property type="entry name" value="Winged helix-like DNA-binding domain superfamily/Winged helix DNA-binding domain"/>
    <property type="match status" value="1"/>
</dbReference>
<dbReference type="InterPro" id="IPR000835">
    <property type="entry name" value="HTH_MarR-typ"/>
</dbReference>
<dbReference type="EMBL" id="JAUOQO010000001">
    <property type="protein sequence ID" value="MDO6572539.1"/>
    <property type="molecule type" value="Genomic_DNA"/>
</dbReference>
<dbReference type="Proteomes" id="UP001170310">
    <property type="component" value="Unassembled WGS sequence"/>
</dbReference>
<evidence type="ECO:0000256" key="1">
    <source>
        <dbReference type="ARBA" id="ARBA00023015"/>
    </source>
</evidence>
<accession>A0AAW7YK30</accession>
<dbReference type="RefSeq" id="WP_256219685.1">
    <property type="nucleotide sequence ID" value="NZ_JAUOQO010000001.1"/>
</dbReference>
<dbReference type="InterPro" id="IPR036388">
    <property type="entry name" value="WH-like_DNA-bd_sf"/>
</dbReference>
<dbReference type="InterPro" id="IPR011991">
    <property type="entry name" value="ArsR-like_HTH"/>
</dbReference>
<dbReference type="GO" id="GO:0003677">
    <property type="term" value="F:DNA binding"/>
    <property type="evidence" value="ECO:0007669"/>
    <property type="project" value="UniProtKB-KW"/>
</dbReference>
<dbReference type="SMART" id="SM00347">
    <property type="entry name" value="HTH_MARR"/>
    <property type="match status" value="1"/>
</dbReference>
<comment type="caution">
    <text evidence="5">The sequence shown here is derived from an EMBL/GenBank/DDBJ whole genome shotgun (WGS) entry which is preliminary data.</text>
</comment>
<protein>
    <submittedName>
        <fullName evidence="5">MarR family transcriptional regulator</fullName>
    </submittedName>
</protein>
<name>A0AAW7YK30_9STAP</name>